<dbReference type="AlphaFoldDB" id="A0A1B7M2T5"/>
<keyword evidence="3" id="KW-1185">Reference proteome</keyword>
<dbReference type="Proteomes" id="UP000078292">
    <property type="component" value="Unassembled WGS sequence"/>
</dbReference>
<dbReference type="STRING" id="1837282.A6F49_04405"/>
<feature type="signal peptide" evidence="1">
    <location>
        <begin position="1"/>
        <end position="23"/>
    </location>
</feature>
<sequence length="129" mass="13839">MRRVVVPVIAGLVLLVGCGDAAANETCQDLQDLEQRIIDADPDDGDVNVLLSEVYDDVSALAEQTDGELGEALTQMQPVFEQFEALVGDDEQAAFAAQEAHAEQSEDEIAAIDEAANYINETCELSVLL</sequence>
<evidence type="ECO:0000313" key="2">
    <source>
        <dbReference type="EMBL" id="OAV62903.1"/>
    </source>
</evidence>
<accession>A0A1B7M2T5</accession>
<proteinExistence type="predicted"/>
<evidence type="ECO:0000256" key="1">
    <source>
        <dbReference type="SAM" id="SignalP"/>
    </source>
</evidence>
<organism evidence="2 3">
    <name type="scientific">Enteractinococcus helveticum</name>
    <dbReference type="NCBI Taxonomy" id="1837282"/>
    <lineage>
        <taxon>Bacteria</taxon>
        <taxon>Bacillati</taxon>
        <taxon>Actinomycetota</taxon>
        <taxon>Actinomycetes</taxon>
        <taxon>Micrococcales</taxon>
        <taxon>Micrococcaceae</taxon>
    </lineage>
</organism>
<dbReference type="EMBL" id="LXEY01000007">
    <property type="protein sequence ID" value="OAV62903.1"/>
    <property type="molecule type" value="Genomic_DNA"/>
</dbReference>
<gene>
    <name evidence="2" type="ORF">A6F49_04405</name>
</gene>
<name>A0A1B7M2T5_9MICC</name>
<dbReference type="OrthoDB" id="9849821at2"/>
<reference evidence="2 3" key="1">
    <citation type="submission" date="2016-04" db="EMBL/GenBank/DDBJ databases">
        <title>First whole genome shotgun sequence of the bacterium Enteractinococcus sp. strain UASWS1574.</title>
        <authorList>
            <person name="Crovadore J."/>
            <person name="Chablais R."/>
            <person name="Lefort F."/>
        </authorList>
    </citation>
    <scope>NUCLEOTIDE SEQUENCE [LARGE SCALE GENOMIC DNA]</scope>
    <source>
        <strain evidence="2 3">UASWS1574</strain>
    </source>
</reference>
<dbReference type="PROSITE" id="PS51257">
    <property type="entry name" value="PROKAR_LIPOPROTEIN"/>
    <property type="match status" value="1"/>
</dbReference>
<dbReference type="RefSeq" id="WP_043056040.1">
    <property type="nucleotide sequence ID" value="NZ_LXEY01000007.1"/>
</dbReference>
<comment type="caution">
    <text evidence="2">The sequence shown here is derived from an EMBL/GenBank/DDBJ whole genome shotgun (WGS) entry which is preliminary data.</text>
</comment>
<feature type="chain" id="PRO_5008597235" evidence="1">
    <location>
        <begin position="24"/>
        <end position="129"/>
    </location>
</feature>
<evidence type="ECO:0000313" key="3">
    <source>
        <dbReference type="Proteomes" id="UP000078292"/>
    </source>
</evidence>
<keyword evidence="1" id="KW-0732">Signal</keyword>
<protein>
    <submittedName>
        <fullName evidence="2">Uncharacterized protein</fullName>
    </submittedName>
</protein>